<proteinExistence type="predicted"/>
<feature type="non-terminal residue" evidence="1">
    <location>
        <position position="1"/>
    </location>
</feature>
<reference evidence="1 2" key="1">
    <citation type="submission" date="2012-10" db="EMBL/GenBank/DDBJ databases">
        <title>Genome sequence of Vibrio Cholerae HENC-02.</title>
        <authorList>
            <person name="Eppinger M."/>
            <person name="Hasan N.A."/>
            <person name="Sengamalay N."/>
            <person name="Hine E."/>
            <person name="Su Q."/>
            <person name="Daugherty S.C."/>
            <person name="Young S."/>
            <person name="Sadzewicz L."/>
            <person name="Tallon L."/>
            <person name="Cebula T.A."/>
            <person name="Ravel J."/>
            <person name="Colwell R.R."/>
        </authorList>
    </citation>
    <scope>NUCLEOTIDE SEQUENCE [LARGE SCALE GENOMIC DNA]</scope>
    <source>
        <strain evidence="1 2">HENC-02</strain>
    </source>
</reference>
<dbReference type="EMBL" id="AJSR01001411">
    <property type="protein sequence ID" value="EKM30971.1"/>
    <property type="molecule type" value="Genomic_DNA"/>
</dbReference>
<dbReference type="GO" id="GO:0016301">
    <property type="term" value="F:kinase activity"/>
    <property type="evidence" value="ECO:0007669"/>
    <property type="project" value="UniProtKB-KW"/>
</dbReference>
<dbReference type="AlphaFoldDB" id="A0A454CX56"/>
<accession>A0A454CX56</accession>
<dbReference type="Proteomes" id="UP000008367">
    <property type="component" value="Unassembled WGS sequence"/>
</dbReference>
<keyword evidence="1" id="KW-0808">Transferase</keyword>
<comment type="caution">
    <text evidence="1">The sequence shown here is derived from an EMBL/GenBank/DDBJ whole genome shotgun (WGS) entry which is preliminary data.</text>
</comment>
<name>A0A454CX56_VIBHA</name>
<gene>
    <name evidence="1" type="ORF">VCHENC02_3334B</name>
</gene>
<evidence type="ECO:0000313" key="1">
    <source>
        <dbReference type="EMBL" id="EKM30971.1"/>
    </source>
</evidence>
<protein>
    <submittedName>
        <fullName evidence="1">Sensory transduction protein kinase</fullName>
    </submittedName>
</protein>
<sequence>TRMTTWMNTKARCTNSHSF</sequence>
<organism evidence="1 2">
    <name type="scientific">Vibrio harveyi</name>
    <name type="common">Beneckea harveyi</name>
    <dbReference type="NCBI Taxonomy" id="669"/>
    <lineage>
        <taxon>Bacteria</taxon>
        <taxon>Pseudomonadati</taxon>
        <taxon>Pseudomonadota</taxon>
        <taxon>Gammaproteobacteria</taxon>
        <taxon>Vibrionales</taxon>
        <taxon>Vibrionaceae</taxon>
        <taxon>Vibrio</taxon>
    </lineage>
</organism>
<keyword evidence="1" id="KW-0418">Kinase</keyword>
<evidence type="ECO:0000313" key="2">
    <source>
        <dbReference type="Proteomes" id="UP000008367"/>
    </source>
</evidence>